<feature type="region of interest" description="Disordered" evidence="1">
    <location>
        <begin position="310"/>
        <end position="343"/>
    </location>
</feature>
<evidence type="ECO:0000313" key="2">
    <source>
        <dbReference type="EMBL" id="CCG82189.2"/>
    </source>
</evidence>
<proteinExistence type="predicted"/>
<dbReference type="Gene3D" id="3.80.10.10">
    <property type="entry name" value="Ribonuclease Inhibitor"/>
    <property type="match status" value="1"/>
</dbReference>
<dbReference type="EMBL" id="CAHR02000072">
    <property type="protein sequence ID" value="CCG82189.2"/>
    <property type="molecule type" value="Genomic_DNA"/>
</dbReference>
<dbReference type="SUPFAM" id="SSF52047">
    <property type="entry name" value="RNI-like"/>
    <property type="match status" value="1"/>
</dbReference>
<accession>R4X930</accession>
<dbReference type="InterPro" id="IPR032675">
    <property type="entry name" value="LRR_dom_sf"/>
</dbReference>
<feature type="compositionally biased region" description="Polar residues" evidence="1">
    <location>
        <begin position="317"/>
        <end position="330"/>
    </location>
</feature>
<evidence type="ECO:0000256" key="1">
    <source>
        <dbReference type="SAM" id="MobiDB-lite"/>
    </source>
</evidence>
<dbReference type="Proteomes" id="UP000013776">
    <property type="component" value="Unassembled WGS sequence"/>
</dbReference>
<comment type="caution">
    <text evidence="2">The sequence shown here is derived from an EMBL/GenBank/DDBJ whole genome shotgun (WGS) entry which is preliminary data.</text>
</comment>
<reference evidence="2 3" key="1">
    <citation type="journal article" date="2013" name="MBio">
        <title>Genome sequencing of the plant pathogen Taphrina deformans, the causal agent of peach leaf curl.</title>
        <authorList>
            <person name="Cisse O.H."/>
            <person name="Almeida J.M.G.C.F."/>
            <person name="Fonseca A."/>
            <person name="Kumar A.A."/>
            <person name="Salojaervi J."/>
            <person name="Overmyer K."/>
            <person name="Hauser P.M."/>
            <person name="Pagni M."/>
        </authorList>
    </citation>
    <scope>NUCLEOTIDE SEQUENCE [LARGE SCALE GENOMIC DNA]</scope>
    <source>
        <strain evidence="3">PYCC 5710 / ATCC 11124 / CBS 356.35 / IMI 108563 / JCM 9778 / NBRC 8474</strain>
    </source>
</reference>
<gene>
    <name evidence="2" type="ORF">TAPDE_002138</name>
</gene>
<evidence type="ECO:0000313" key="3">
    <source>
        <dbReference type="Proteomes" id="UP000013776"/>
    </source>
</evidence>
<dbReference type="OrthoDB" id="676979at2759"/>
<organism evidence="2 3">
    <name type="scientific">Taphrina deformans (strain PYCC 5710 / ATCC 11124 / CBS 356.35 / IMI 108563 / JCM 9778 / NBRC 8474)</name>
    <name type="common">Peach leaf curl fungus</name>
    <name type="synonym">Lalaria deformans</name>
    <dbReference type="NCBI Taxonomy" id="1097556"/>
    <lineage>
        <taxon>Eukaryota</taxon>
        <taxon>Fungi</taxon>
        <taxon>Dikarya</taxon>
        <taxon>Ascomycota</taxon>
        <taxon>Taphrinomycotina</taxon>
        <taxon>Taphrinomycetes</taxon>
        <taxon>Taphrinales</taxon>
        <taxon>Taphrinaceae</taxon>
        <taxon>Taphrina</taxon>
    </lineage>
</organism>
<protein>
    <submittedName>
        <fullName evidence="2">Uncharacterized protein</fullName>
    </submittedName>
</protein>
<sequence length="356" mass="39850">MHRQRPPKRHVRNEPRQLLNRALDLEELTPVPRIASRIGLDAPSIGEYLQSRATQHGTKKARPLATLRTTAARFLARNVSAVPLHVLAQIQWTQARCIWEVVEAELLDSLDVFVKFATAFPADMSACKALNVSLAELPQALSTMISRLSQNLGGLPTRGTIPWSLHLDLSHVPLESEVLLQLGRVPGLSVLKINDSNIDDNTISHWARSQSAGGFPQLSVLDIRANPLRKPELCLEKLIRFPKLRLIKCDATNSWPESASVEQKTQLNVLWQDMQRHKGAVIEMKVHLGSRADRRPLRATVEETILDVPSARDRLSSEQTQTRPDSQSDVVHSRNKKRQKKLIGSGDVWQQVLSSA</sequence>
<dbReference type="AlphaFoldDB" id="R4X930"/>
<name>R4X930_TAPDE</name>
<keyword evidence="3" id="KW-1185">Reference proteome</keyword>
<dbReference type="VEuPathDB" id="FungiDB:TAPDE_002138"/>